<dbReference type="EMBL" id="CP000807">
    <property type="protein sequence ID" value="ACB54337.1"/>
    <property type="molecule type" value="Genomic_DNA"/>
</dbReference>
<organism evidence="2 3">
    <name type="scientific">Crocosphaera subtropica (strain ATCC 51142 / BH68)</name>
    <name type="common">Cyanothece sp. (strain ATCC 51142)</name>
    <dbReference type="NCBI Taxonomy" id="43989"/>
    <lineage>
        <taxon>Bacteria</taxon>
        <taxon>Bacillati</taxon>
        <taxon>Cyanobacteriota</taxon>
        <taxon>Cyanophyceae</taxon>
        <taxon>Oscillatoriophycideae</taxon>
        <taxon>Chroococcales</taxon>
        <taxon>Aphanothecaceae</taxon>
        <taxon>Crocosphaera</taxon>
        <taxon>Crocosphaera subtropica</taxon>
    </lineage>
</organism>
<dbReference type="AlphaFoldDB" id="B1X2H6"/>
<accession>B1X2H6</accession>
<evidence type="ECO:0000313" key="3">
    <source>
        <dbReference type="Proteomes" id="UP000001203"/>
    </source>
</evidence>
<keyword evidence="1" id="KW-0732">Signal</keyword>
<dbReference type="Proteomes" id="UP000001203">
    <property type="component" value="Chromosome linear"/>
</dbReference>
<evidence type="ECO:0000313" key="2">
    <source>
        <dbReference type="EMBL" id="ACB54337.1"/>
    </source>
</evidence>
<dbReference type="RefSeq" id="WP_009546249.1">
    <property type="nucleotide sequence ID" value="NC_010547.1"/>
</dbReference>
<feature type="signal peptide" evidence="1">
    <location>
        <begin position="1"/>
        <end position="24"/>
    </location>
</feature>
<dbReference type="STRING" id="43989.cce_4991"/>
<proteinExistence type="predicted"/>
<feature type="chain" id="PRO_5002770622" evidence="1">
    <location>
        <begin position="25"/>
        <end position="279"/>
    </location>
</feature>
<keyword evidence="3" id="KW-1185">Reference proteome</keyword>
<sequence>MKKPVSVLLITTLALASIGPKTLATNQNPAYFFTESQVELPRITNTGTLYAGYEVNYEAKAIASGSYPTLSVWPGSGLTLNFTKLNESVKQVWLDDPSKLVLDYAGELCNLPCRGGVKVLHLKRVQGLQFENLPSTPITTLTVVTVGSDGEKIYKFRLTYGKGSANYLTITLNPTEYKPSPSINEDYLTVARPNPKNINKERIEVFEQGLATAKEKLDDTSRNRLIFTRVELFIADLRQGYSEADARERNHLSKNAVDTLIEMGKPTKEEGDERAATEL</sequence>
<gene>
    <name evidence="2" type="ordered locus">cce_4991</name>
</gene>
<reference evidence="2 3" key="1">
    <citation type="journal article" date="2008" name="Proc. Natl. Acad. Sci. U.S.A.">
        <title>The genome of Cyanothece 51142, a unicellular diazotrophic cyanobacterium important in the marine nitrogen cycle.</title>
        <authorList>
            <person name="Welsh E.A."/>
            <person name="Liberton M."/>
            <person name="Stoeckel J."/>
            <person name="Loh T."/>
            <person name="Elvitigala T."/>
            <person name="Wang C."/>
            <person name="Wollam A."/>
            <person name="Fulton R.S."/>
            <person name="Clifton S.W."/>
            <person name="Jacobs J.M."/>
            <person name="Aurora R."/>
            <person name="Ghosh B.K."/>
            <person name="Sherman L.A."/>
            <person name="Smith R.D."/>
            <person name="Wilson R.K."/>
            <person name="Pakrasi H.B."/>
        </authorList>
    </citation>
    <scope>NUCLEOTIDE SEQUENCE [LARGE SCALE GENOMIC DNA]</scope>
    <source>
        <strain evidence="3">ATCC 51142 / BH68</strain>
    </source>
</reference>
<dbReference type="HOGENOM" id="CLU_996457_0_0_3"/>
<name>B1X2H6_CROS5</name>
<evidence type="ECO:0000256" key="1">
    <source>
        <dbReference type="SAM" id="SignalP"/>
    </source>
</evidence>
<dbReference type="KEGG" id="cyt:cce_4991"/>
<protein>
    <submittedName>
        <fullName evidence="2">Uncharacterized protein</fullName>
    </submittedName>
</protein>
<dbReference type="OrthoDB" id="422881at2"/>
<dbReference type="eggNOG" id="ENOG5032RQC">
    <property type="taxonomic scope" value="Bacteria"/>
</dbReference>